<accession>A0AAU0F8E8</accession>
<dbReference type="KEGG" id="bpor:BPO_p0007"/>
<gene>
    <name evidence="1" type="ORF">BPO_p0007</name>
</gene>
<geneLocation type="plasmid" evidence="1 2">
    <name>pQD2021</name>
</geneLocation>
<sequence length="33" mass="4001">MIEFRNFIVNATTESKTKINHQLVNFVTYWKNL</sequence>
<name>A0AAU0F8E8_9FLAO</name>
<evidence type="ECO:0000313" key="1">
    <source>
        <dbReference type="EMBL" id="WOC53090.1"/>
    </source>
</evidence>
<dbReference type="Proteomes" id="UP001432059">
    <property type="component" value="Plasmid pQD2021"/>
</dbReference>
<protein>
    <submittedName>
        <fullName evidence="1">Uncharacterized protein</fullName>
    </submittedName>
</protein>
<organism evidence="1 2">
    <name type="scientific">Bergeyella porcorum</name>
    <dbReference type="NCBI Taxonomy" id="1735111"/>
    <lineage>
        <taxon>Bacteria</taxon>
        <taxon>Pseudomonadati</taxon>
        <taxon>Bacteroidota</taxon>
        <taxon>Flavobacteriia</taxon>
        <taxon>Flavobacteriales</taxon>
        <taxon>Weeksellaceae</taxon>
        <taxon>Bergeyella</taxon>
    </lineage>
</organism>
<evidence type="ECO:0000313" key="2">
    <source>
        <dbReference type="Proteomes" id="UP001432059"/>
    </source>
</evidence>
<keyword evidence="1" id="KW-0614">Plasmid</keyword>
<dbReference type="AlphaFoldDB" id="A0AAU0F8E8"/>
<dbReference type="EMBL" id="CP136427">
    <property type="protein sequence ID" value="WOC53090.1"/>
    <property type="molecule type" value="Genomic_DNA"/>
</dbReference>
<keyword evidence="2" id="KW-1185">Reference proteome</keyword>
<reference evidence="1" key="1">
    <citation type="submission" date="2023-10" db="EMBL/GenBank/DDBJ databases">
        <title>Characterization and whole genome sequencing of a novel strain of Bergeyella porcorum QD2021 isolated from pig.</title>
        <authorList>
            <person name="Liu G."/>
            <person name="Chen C."/>
            <person name="Han X."/>
        </authorList>
    </citation>
    <scope>NUCLEOTIDE SEQUENCE</scope>
    <source>
        <strain evidence="1">QD2021</strain>
        <plasmid evidence="1">pQD2021</plasmid>
    </source>
</reference>
<proteinExistence type="predicted"/>